<proteinExistence type="predicted"/>
<sequence length="134" mass="14666">MSSASSHFESHPVEVFARRSRALGHPSGDSRSTVVPSLSGGMTLDDSKAAEAPVMILSCFNVDSTVMARQLVNVREHYYVPPKYELHVPLPGQRHFDAFSSGFGLSIDALESRLKFPLHPVIEACIEGWQISPS</sequence>
<name>A0A427BAS0_ENSVE</name>
<evidence type="ECO:0000313" key="1">
    <source>
        <dbReference type="EMBL" id="RRT85544.1"/>
    </source>
</evidence>
<protein>
    <submittedName>
        <fullName evidence="1">Uncharacterized protein</fullName>
    </submittedName>
</protein>
<organism evidence="1 2">
    <name type="scientific">Ensete ventricosum</name>
    <name type="common">Abyssinian banana</name>
    <name type="synonym">Musa ensete</name>
    <dbReference type="NCBI Taxonomy" id="4639"/>
    <lineage>
        <taxon>Eukaryota</taxon>
        <taxon>Viridiplantae</taxon>
        <taxon>Streptophyta</taxon>
        <taxon>Embryophyta</taxon>
        <taxon>Tracheophyta</taxon>
        <taxon>Spermatophyta</taxon>
        <taxon>Magnoliopsida</taxon>
        <taxon>Liliopsida</taxon>
        <taxon>Zingiberales</taxon>
        <taxon>Musaceae</taxon>
        <taxon>Ensete</taxon>
    </lineage>
</organism>
<reference evidence="1 2" key="1">
    <citation type="journal article" date="2014" name="Agronomy (Basel)">
        <title>A Draft Genome Sequence for Ensete ventricosum, the Drought-Tolerant Tree Against Hunger.</title>
        <authorList>
            <person name="Harrison J."/>
            <person name="Moore K.A."/>
            <person name="Paszkiewicz K."/>
            <person name="Jones T."/>
            <person name="Grant M."/>
            <person name="Ambacheew D."/>
            <person name="Muzemil S."/>
            <person name="Studholme D.J."/>
        </authorList>
    </citation>
    <scope>NUCLEOTIDE SEQUENCE [LARGE SCALE GENOMIC DNA]</scope>
</reference>
<dbReference type="Proteomes" id="UP000287651">
    <property type="component" value="Unassembled WGS sequence"/>
</dbReference>
<evidence type="ECO:0000313" key="2">
    <source>
        <dbReference type="Proteomes" id="UP000287651"/>
    </source>
</evidence>
<comment type="caution">
    <text evidence="1">The sequence shown here is derived from an EMBL/GenBank/DDBJ whole genome shotgun (WGS) entry which is preliminary data.</text>
</comment>
<accession>A0A427BAS0</accession>
<dbReference type="EMBL" id="AMZH03000099">
    <property type="protein sequence ID" value="RRT85544.1"/>
    <property type="molecule type" value="Genomic_DNA"/>
</dbReference>
<dbReference type="AlphaFoldDB" id="A0A427BAS0"/>
<gene>
    <name evidence="1" type="ORF">B296_00004174</name>
</gene>